<keyword evidence="3" id="KW-0378">Hydrolase</keyword>
<evidence type="ECO:0000256" key="3">
    <source>
        <dbReference type="ARBA" id="ARBA00022801"/>
    </source>
</evidence>
<evidence type="ECO:0000256" key="1">
    <source>
        <dbReference type="ARBA" id="ARBA00022574"/>
    </source>
</evidence>
<feature type="repeat" description="WD" evidence="4">
    <location>
        <begin position="186"/>
        <end position="227"/>
    </location>
</feature>
<dbReference type="Proteomes" id="UP000006757">
    <property type="component" value="Unassembled WGS sequence"/>
</dbReference>
<dbReference type="InterPro" id="IPR019775">
    <property type="entry name" value="WD40_repeat_CS"/>
</dbReference>
<dbReference type="SMART" id="SM01167">
    <property type="entry name" value="DUF1900"/>
    <property type="match status" value="1"/>
</dbReference>
<dbReference type="InterPro" id="IPR015505">
    <property type="entry name" value="Coronin"/>
</dbReference>
<dbReference type="EMBL" id="AMBO01000403">
    <property type="protein sequence ID" value="EKC97790.1"/>
    <property type="molecule type" value="Genomic_DNA"/>
</dbReference>
<dbReference type="PROSITE" id="PS50082">
    <property type="entry name" value="WD_REPEATS_2"/>
    <property type="match status" value="2"/>
</dbReference>
<feature type="domain" description="DUF1899" evidence="7">
    <location>
        <begin position="3"/>
        <end position="57"/>
    </location>
</feature>
<dbReference type="Pfam" id="PF00400">
    <property type="entry name" value="WD40"/>
    <property type="match status" value="2"/>
</dbReference>
<reference evidence="8 9" key="1">
    <citation type="journal article" date="2012" name="Eukaryot. Cell">
        <title>Genome sequence of the Trichosporon asahii environmental strain CBS 8904.</title>
        <authorList>
            <person name="Yang R.Y."/>
            <person name="Li H.T."/>
            <person name="Zhu H."/>
            <person name="Zhou G.P."/>
            <person name="Wang M."/>
            <person name="Wang L."/>
        </authorList>
    </citation>
    <scope>NUCLEOTIDE SEQUENCE [LARGE SCALE GENOMIC DNA]</scope>
    <source>
        <strain evidence="8 9">CBS 8904</strain>
    </source>
</reference>
<dbReference type="GO" id="GO:0051015">
    <property type="term" value="F:actin filament binding"/>
    <property type="evidence" value="ECO:0007669"/>
    <property type="project" value="TreeGrafter"/>
</dbReference>
<dbReference type="InterPro" id="IPR029054">
    <property type="entry name" value="dUTPase-like"/>
</dbReference>
<dbReference type="SMART" id="SM01166">
    <property type="entry name" value="DUF1899"/>
    <property type="match status" value="1"/>
</dbReference>
<dbReference type="InterPro" id="IPR036157">
    <property type="entry name" value="dUTPase-like_sf"/>
</dbReference>
<dbReference type="FunCoup" id="K1VAJ1">
    <property type="interactions" value="73"/>
</dbReference>
<evidence type="ECO:0000313" key="8">
    <source>
        <dbReference type="EMBL" id="EKC97790.1"/>
    </source>
</evidence>
<protein>
    <recommendedName>
        <fullName evidence="5">Coronin</fullName>
    </recommendedName>
</protein>
<dbReference type="GO" id="GO:0007015">
    <property type="term" value="P:actin filament organization"/>
    <property type="evidence" value="ECO:0007669"/>
    <property type="project" value="TreeGrafter"/>
</dbReference>
<dbReference type="eggNOG" id="KOG0303">
    <property type="taxonomic scope" value="Eukaryota"/>
</dbReference>
<evidence type="ECO:0000256" key="4">
    <source>
        <dbReference type="PROSITE-ProRule" id="PRU00221"/>
    </source>
</evidence>
<feature type="compositionally biased region" description="Low complexity" evidence="6">
    <location>
        <begin position="424"/>
        <end position="456"/>
    </location>
</feature>
<dbReference type="AlphaFoldDB" id="K1VAJ1"/>
<name>K1VAJ1_TRIAC</name>
<dbReference type="SUPFAM" id="SSF51283">
    <property type="entry name" value="dUTPase-like"/>
    <property type="match status" value="1"/>
</dbReference>
<dbReference type="InterPro" id="IPR033704">
    <property type="entry name" value="dUTPase_trimeric"/>
</dbReference>
<dbReference type="InterPro" id="IPR015048">
    <property type="entry name" value="DUF1899"/>
</dbReference>
<dbReference type="CDD" id="cd07557">
    <property type="entry name" value="trimeric_dUTPase"/>
    <property type="match status" value="1"/>
</dbReference>
<dbReference type="PANTHER" id="PTHR10856">
    <property type="entry name" value="CORONIN"/>
    <property type="match status" value="1"/>
</dbReference>
<dbReference type="PROSITE" id="PS50294">
    <property type="entry name" value="WD_REPEATS_REGION"/>
    <property type="match status" value="2"/>
</dbReference>
<dbReference type="eggNOG" id="KOG3370">
    <property type="taxonomic scope" value="Eukaryota"/>
</dbReference>
<dbReference type="SUPFAM" id="SSF50978">
    <property type="entry name" value="WD40 repeat-like"/>
    <property type="match status" value="1"/>
</dbReference>
<sequence length="599" mass="63406">MSRFVRPSKYRHTYANRSKVNYENAKISGSAWDTDLVTAGGVSGGGAFAVLPSFSPFELPQPEGFPTKLPDLLPLARGHTAPVYVATRHNFTDETVSTLPGLLSTTTSLFLEARMARIDDGMFNGWGEDDWEPEDLSPVGLLNAGGRKVGQVQFHPAAANVLASASGDHQLRIWDIESPDSPNIVLTGHKDSIQSMCWNPIGTLLATTCRDRKLRLFDPRAGTEAVHVTDGHGGIKGSRVVWLGDRDRIATTGMSDRQLSLWDTAGLTNLDTQSLDSSAGIIIPFFAEGNDVLFLAGKGFGRNARTRHVHPPANSIEPALSAADWFGGKTARPNLVDLETKATSANKTPITATPTKTSTASSPAPAAAAKKEEPKPEPKKEEVKKPEEPKPAPKKEEPKPEPKKEEPQQSARSLEKEVPESDSEPSSPKAPAPTGLASGVAASLKSASASKPSTPVNGSETPKDTKDAATPKPTANELLVKLLTPNAKVPTRGSPLSAGYDLYAAEDAVLPARGKGIVSAGISIAIPDETYGRIAPRSGLAAKHGIDVGAGVVDCDYRGEGDRIAQLILERIAMAPIRQVDELDSTQRGAGGFGSTGRA</sequence>
<dbReference type="STRING" id="1220162.K1VAJ1"/>
<dbReference type="GO" id="GO:0016787">
    <property type="term" value="F:hydrolase activity"/>
    <property type="evidence" value="ECO:0007669"/>
    <property type="project" value="UniProtKB-KW"/>
</dbReference>
<dbReference type="HOGENOM" id="CLU_026859_3_2_1"/>
<dbReference type="Pfam" id="PF08953">
    <property type="entry name" value="DUF1899"/>
    <property type="match status" value="1"/>
</dbReference>
<dbReference type="InterPro" id="IPR001680">
    <property type="entry name" value="WD40_rpt"/>
</dbReference>
<comment type="similarity">
    <text evidence="5">Belongs to the WD repeat coronin family.</text>
</comment>
<evidence type="ECO:0000313" key="9">
    <source>
        <dbReference type="Proteomes" id="UP000006757"/>
    </source>
</evidence>
<dbReference type="PANTHER" id="PTHR10856:SF0">
    <property type="entry name" value="CORONIN"/>
    <property type="match status" value="1"/>
</dbReference>
<feature type="region of interest" description="Disordered" evidence="6">
    <location>
        <begin position="339"/>
        <end position="472"/>
    </location>
</feature>
<accession>K1VAJ1</accession>
<dbReference type="PROSITE" id="PS00678">
    <property type="entry name" value="WD_REPEATS_1"/>
    <property type="match status" value="1"/>
</dbReference>
<keyword evidence="1 4" id="KW-0853">WD repeat</keyword>
<evidence type="ECO:0000256" key="5">
    <source>
        <dbReference type="RuleBase" id="RU280818"/>
    </source>
</evidence>
<comment type="caution">
    <text evidence="8">The sequence shown here is derived from an EMBL/GenBank/DDBJ whole genome shotgun (WGS) entry which is preliminary data.</text>
</comment>
<feature type="compositionally biased region" description="Basic and acidic residues" evidence="6">
    <location>
        <begin position="369"/>
        <end position="419"/>
    </location>
</feature>
<feature type="compositionally biased region" description="Low complexity" evidence="6">
    <location>
        <begin position="347"/>
        <end position="368"/>
    </location>
</feature>
<organism evidence="8 9">
    <name type="scientific">Trichosporon asahii var. asahii (strain CBS 8904)</name>
    <name type="common">Yeast</name>
    <dbReference type="NCBI Taxonomy" id="1220162"/>
    <lineage>
        <taxon>Eukaryota</taxon>
        <taxon>Fungi</taxon>
        <taxon>Dikarya</taxon>
        <taxon>Basidiomycota</taxon>
        <taxon>Agaricomycotina</taxon>
        <taxon>Tremellomycetes</taxon>
        <taxon>Trichosporonales</taxon>
        <taxon>Trichosporonaceae</taxon>
        <taxon>Trichosporon</taxon>
    </lineage>
</organism>
<dbReference type="Gene3D" id="2.130.10.10">
    <property type="entry name" value="YVTN repeat-like/Quinoprotein amine dehydrogenase"/>
    <property type="match status" value="1"/>
</dbReference>
<evidence type="ECO:0000256" key="2">
    <source>
        <dbReference type="ARBA" id="ARBA00022737"/>
    </source>
</evidence>
<dbReference type="InParanoid" id="K1VAJ1"/>
<evidence type="ECO:0000259" key="7">
    <source>
        <dbReference type="SMART" id="SM01166"/>
    </source>
</evidence>
<dbReference type="OrthoDB" id="1850764at2759"/>
<gene>
    <name evidence="8" type="ORF">A1Q2_07989</name>
</gene>
<dbReference type="Gene3D" id="2.70.40.10">
    <property type="match status" value="2"/>
</dbReference>
<keyword evidence="9" id="KW-1185">Reference proteome</keyword>
<dbReference type="InterPro" id="IPR036322">
    <property type="entry name" value="WD40_repeat_dom_sf"/>
</dbReference>
<keyword evidence="2 5" id="KW-0677">Repeat</keyword>
<dbReference type="SMART" id="SM00320">
    <property type="entry name" value="WD40"/>
    <property type="match status" value="3"/>
</dbReference>
<proteinExistence type="inferred from homology"/>
<dbReference type="InterPro" id="IPR015943">
    <property type="entry name" value="WD40/YVTN_repeat-like_dom_sf"/>
</dbReference>
<dbReference type="Pfam" id="PF00692">
    <property type="entry name" value="dUTPase"/>
    <property type="match status" value="1"/>
</dbReference>
<dbReference type="OMA" id="ILAWHPC"/>
<feature type="repeat" description="WD" evidence="4">
    <location>
        <begin position="142"/>
        <end position="184"/>
    </location>
</feature>
<evidence type="ECO:0000256" key="6">
    <source>
        <dbReference type="SAM" id="MobiDB-lite"/>
    </source>
</evidence>